<dbReference type="Gene3D" id="1.50.10.20">
    <property type="match status" value="1"/>
</dbReference>
<reference evidence="2" key="1">
    <citation type="submission" date="2020-05" db="EMBL/GenBank/DDBJ databases">
        <title>Chitinophaga laudate sp. nov., isolated from a tropical peat swamp.</title>
        <authorList>
            <person name="Goh C.B.S."/>
            <person name="Lee M.S."/>
            <person name="Parimannan S."/>
            <person name="Pasbakhsh P."/>
            <person name="Yule C.M."/>
            <person name="Rajandas H."/>
            <person name="Loke S."/>
            <person name="Croft L."/>
            <person name="Tan J.B.L."/>
        </authorList>
    </citation>
    <scope>NUCLEOTIDE SEQUENCE</scope>
    <source>
        <strain evidence="2">Mgbs1</strain>
    </source>
</reference>
<sequence length="548" mass="61320">MYEQLITLLEAARQRQEESYPGLSCGDMGISLVYALLAKGTGRDTWSNNSSRLLHHVLEQAAALEDISFDTGLSGIGWGVAWLAQQGQSPFTDTDTLLADVDEYLLLQPEGETTVSDLRRHLYFLQRLTGQHPENSRLMAAMAAQSVQLLLRAEEQLAGGRPLQLQEQAAFLQCLTQLPEDLRASLPADSMHRISDAVISAINITSDPWRKAYLALLLHAAGERVEQSSRLHQYRVHVAACLEATGHSLAEADNARLLLQLKVSALLYAAAPQPALRVYALTIVHELSGRTLRAGLYDGYAGVLAAYTCLEQPSLLRNWHSLIWADITVSHVPAVIHLIVGPGTNALIDRCLQSWRRLQEHGYTVRIWNDALIAAFLEEYYPFATAAFSHARNHGEASDIARYLIVHAFGGCYMDWDIELLLPDVFRDLTGRYPYGFLIIDPVNDTLASEAFAAGKGEPYLLSLAEDIVAIYNSGRRDTMLTPQYSGPYRMRDSLQLHRNSRQTQVPVKEMFVYDYAEIRTMPERTVTVPLIHYWLHTWMKPASPQPV</sequence>
<dbReference type="GO" id="GO:0000030">
    <property type="term" value="F:mannosyltransferase activity"/>
    <property type="evidence" value="ECO:0007669"/>
    <property type="project" value="TreeGrafter"/>
</dbReference>
<keyword evidence="3" id="KW-1185">Reference proteome</keyword>
<dbReference type="OrthoDB" id="9802987at2"/>
<protein>
    <submittedName>
        <fullName evidence="2">Uncharacterized protein</fullName>
    </submittedName>
</protein>
<dbReference type="Pfam" id="PF04488">
    <property type="entry name" value="Gly_transf_sug"/>
    <property type="match status" value="1"/>
</dbReference>
<keyword evidence="1" id="KW-0808">Transferase</keyword>
<comment type="caution">
    <text evidence="2">The sequence shown here is derived from an EMBL/GenBank/DDBJ whole genome shotgun (WGS) entry which is preliminary data.</text>
</comment>
<dbReference type="PANTHER" id="PTHR32385">
    <property type="entry name" value="MANNOSYL PHOSPHORYLINOSITOL CERAMIDE SYNTHASE"/>
    <property type="match status" value="1"/>
</dbReference>
<evidence type="ECO:0000313" key="3">
    <source>
        <dbReference type="Proteomes" id="UP000281028"/>
    </source>
</evidence>
<gene>
    <name evidence="2" type="ORF">ECE50_001690</name>
</gene>
<proteinExistence type="predicted"/>
<dbReference type="SUPFAM" id="SSF158745">
    <property type="entry name" value="LanC-like"/>
    <property type="match status" value="1"/>
</dbReference>
<dbReference type="GO" id="GO:0016020">
    <property type="term" value="C:membrane"/>
    <property type="evidence" value="ECO:0007669"/>
    <property type="project" value="GOC"/>
</dbReference>
<organism evidence="2 3">
    <name type="scientific">Chitinophaga solisilvae</name>
    <dbReference type="NCBI Taxonomy" id="1233460"/>
    <lineage>
        <taxon>Bacteria</taxon>
        <taxon>Pseudomonadati</taxon>
        <taxon>Bacteroidota</taxon>
        <taxon>Chitinophagia</taxon>
        <taxon>Chitinophagales</taxon>
        <taxon>Chitinophagaceae</taxon>
        <taxon>Chitinophaga</taxon>
    </lineage>
</organism>
<dbReference type="SUPFAM" id="SSF53448">
    <property type="entry name" value="Nucleotide-diphospho-sugar transferases"/>
    <property type="match status" value="1"/>
</dbReference>
<name>A0A3S1DRG4_9BACT</name>
<evidence type="ECO:0000256" key="1">
    <source>
        <dbReference type="ARBA" id="ARBA00022679"/>
    </source>
</evidence>
<dbReference type="GO" id="GO:0051999">
    <property type="term" value="P:mannosyl-inositol phosphorylceramide biosynthetic process"/>
    <property type="evidence" value="ECO:0007669"/>
    <property type="project" value="TreeGrafter"/>
</dbReference>
<dbReference type="Proteomes" id="UP000281028">
    <property type="component" value="Unassembled WGS sequence"/>
</dbReference>
<dbReference type="InterPro" id="IPR051706">
    <property type="entry name" value="Glycosyltransferase_domain"/>
</dbReference>
<accession>A0A3S1DRG4</accession>
<dbReference type="InterPro" id="IPR007577">
    <property type="entry name" value="GlycoTrfase_DXD_sugar-bd_CS"/>
</dbReference>
<evidence type="ECO:0000313" key="2">
    <source>
        <dbReference type="EMBL" id="NSL85524.1"/>
    </source>
</evidence>
<dbReference type="InterPro" id="IPR029044">
    <property type="entry name" value="Nucleotide-diphossugar_trans"/>
</dbReference>
<dbReference type="EMBL" id="RIAR02000001">
    <property type="protein sequence ID" value="NSL85524.1"/>
    <property type="molecule type" value="Genomic_DNA"/>
</dbReference>
<dbReference type="Gene3D" id="3.90.550.20">
    <property type="match status" value="1"/>
</dbReference>
<dbReference type="AlphaFoldDB" id="A0A3S1DRG4"/>
<dbReference type="PANTHER" id="PTHR32385:SF15">
    <property type="entry name" value="INOSITOL PHOSPHOCERAMIDE MANNOSYLTRANSFERASE 1"/>
    <property type="match status" value="1"/>
</dbReference>